<dbReference type="GO" id="GO:0003713">
    <property type="term" value="F:transcription coactivator activity"/>
    <property type="evidence" value="ECO:0007669"/>
    <property type="project" value="TreeGrafter"/>
</dbReference>
<comment type="caution">
    <text evidence="7">The sequence shown here is derived from an EMBL/GenBank/DDBJ whole genome shotgun (WGS) entry which is preliminary data.</text>
</comment>
<keyword evidence="1 4" id="KW-0479">Metal-binding</keyword>
<feature type="compositionally biased region" description="Pro residues" evidence="5">
    <location>
        <begin position="321"/>
        <end position="335"/>
    </location>
</feature>
<feature type="compositionally biased region" description="Low complexity" evidence="5">
    <location>
        <begin position="279"/>
        <end position="293"/>
    </location>
</feature>
<feature type="region of interest" description="Disordered" evidence="5">
    <location>
        <begin position="1"/>
        <end position="52"/>
    </location>
</feature>
<evidence type="ECO:0000256" key="4">
    <source>
        <dbReference type="PROSITE-ProRule" id="PRU00723"/>
    </source>
</evidence>
<feature type="compositionally biased region" description="Basic residues" evidence="5">
    <location>
        <begin position="11"/>
        <end position="21"/>
    </location>
</feature>
<dbReference type="GO" id="GO:0008270">
    <property type="term" value="F:zinc ion binding"/>
    <property type="evidence" value="ECO:0007669"/>
    <property type="project" value="UniProtKB-KW"/>
</dbReference>
<dbReference type="InterPro" id="IPR000571">
    <property type="entry name" value="Znf_CCCH"/>
</dbReference>
<dbReference type="OrthoDB" id="411372at2759"/>
<dbReference type="PROSITE" id="PS50103">
    <property type="entry name" value="ZF_C3H1"/>
    <property type="match status" value="1"/>
</dbReference>
<reference evidence="7 8" key="1">
    <citation type="journal article" date="2017" name="PLoS Biol.">
        <title>The sea cucumber genome provides insights into morphological evolution and visceral regeneration.</title>
        <authorList>
            <person name="Zhang X."/>
            <person name="Sun L."/>
            <person name="Yuan J."/>
            <person name="Sun Y."/>
            <person name="Gao Y."/>
            <person name="Zhang L."/>
            <person name="Li S."/>
            <person name="Dai H."/>
            <person name="Hamel J.F."/>
            <person name="Liu C."/>
            <person name="Yu Y."/>
            <person name="Liu S."/>
            <person name="Lin W."/>
            <person name="Guo K."/>
            <person name="Jin S."/>
            <person name="Xu P."/>
            <person name="Storey K.B."/>
            <person name="Huan P."/>
            <person name="Zhang T."/>
            <person name="Zhou Y."/>
            <person name="Zhang J."/>
            <person name="Lin C."/>
            <person name="Li X."/>
            <person name="Xing L."/>
            <person name="Huo D."/>
            <person name="Sun M."/>
            <person name="Wang L."/>
            <person name="Mercier A."/>
            <person name="Li F."/>
            <person name="Yang H."/>
            <person name="Xiang J."/>
        </authorList>
    </citation>
    <scope>NUCLEOTIDE SEQUENCE [LARGE SCALE GENOMIC DNA]</scope>
    <source>
        <strain evidence="7">Shaxun</strain>
        <tissue evidence="7">Muscle</tissue>
    </source>
</reference>
<feature type="zinc finger region" description="C3H1-type" evidence="4">
    <location>
        <begin position="112"/>
        <end position="140"/>
    </location>
</feature>
<dbReference type="InterPro" id="IPR036855">
    <property type="entry name" value="Znf_CCCH_sf"/>
</dbReference>
<accession>A0A2G8LK45</accession>
<dbReference type="STRING" id="307972.A0A2G8LK45"/>
<evidence type="ECO:0000256" key="2">
    <source>
        <dbReference type="ARBA" id="ARBA00022771"/>
    </source>
</evidence>
<evidence type="ECO:0000256" key="1">
    <source>
        <dbReference type="ARBA" id="ARBA00022723"/>
    </source>
</evidence>
<evidence type="ECO:0000256" key="3">
    <source>
        <dbReference type="ARBA" id="ARBA00022833"/>
    </source>
</evidence>
<dbReference type="Pfam" id="PF22623">
    <property type="entry name" value="zf-CCCH_9"/>
    <property type="match status" value="1"/>
</dbReference>
<feature type="region of interest" description="Disordered" evidence="5">
    <location>
        <begin position="234"/>
        <end position="375"/>
    </location>
</feature>
<feature type="compositionally biased region" description="Low complexity" evidence="5">
    <location>
        <begin position="33"/>
        <end position="52"/>
    </location>
</feature>
<organism evidence="7 8">
    <name type="scientific">Stichopus japonicus</name>
    <name type="common">Sea cucumber</name>
    <dbReference type="NCBI Taxonomy" id="307972"/>
    <lineage>
        <taxon>Eukaryota</taxon>
        <taxon>Metazoa</taxon>
        <taxon>Echinodermata</taxon>
        <taxon>Eleutherozoa</taxon>
        <taxon>Echinozoa</taxon>
        <taxon>Holothuroidea</taxon>
        <taxon>Aspidochirotacea</taxon>
        <taxon>Aspidochirotida</taxon>
        <taxon>Stichopodidae</taxon>
        <taxon>Apostichopus</taxon>
    </lineage>
</organism>
<feature type="domain" description="C3H1-type" evidence="6">
    <location>
        <begin position="112"/>
        <end position="140"/>
    </location>
</feature>
<evidence type="ECO:0000313" key="7">
    <source>
        <dbReference type="EMBL" id="PIK60623.1"/>
    </source>
</evidence>
<evidence type="ECO:0000259" key="6">
    <source>
        <dbReference type="PROSITE" id="PS50103"/>
    </source>
</evidence>
<dbReference type="SUPFAM" id="SSF90229">
    <property type="entry name" value="CCCH zinc finger"/>
    <property type="match status" value="1"/>
</dbReference>
<gene>
    <name evidence="7" type="ORF">BSL78_02467</name>
</gene>
<dbReference type="GO" id="GO:0045944">
    <property type="term" value="P:positive regulation of transcription by RNA polymerase II"/>
    <property type="evidence" value="ECO:0007669"/>
    <property type="project" value="TreeGrafter"/>
</dbReference>
<dbReference type="GO" id="GO:0016592">
    <property type="term" value="C:mediator complex"/>
    <property type="evidence" value="ECO:0007669"/>
    <property type="project" value="TreeGrafter"/>
</dbReference>
<proteinExistence type="predicted"/>
<keyword evidence="8" id="KW-1185">Reference proteome</keyword>
<dbReference type="InterPro" id="IPR054361">
    <property type="entry name" value="Znf-CCCH_ZC3H4/6/8"/>
</dbReference>
<dbReference type="PANTHER" id="PTHR46007:SF8">
    <property type="entry name" value="C2H2-TYPE DOMAIN-CONTAINING PROTEIN"/>
    <property type="match status" value="1"/>
</dbReference>
<dbReference type="Proteomes" id="UP000230750">
    <property type="component" value="Unassembled WGS sequence"/>
</dbReference>
<protein>
    <submittedName>
        <fullName evidence="7">Putative zinc finger CCCH domain-containing protein 4-like isoform X2</fullName>
    </submittedName>
</protein>
<evidence type="ECO:0000256" key="5">
    <source>
        <dbReference type="SAM" id="MobiDB-lite"/>
    </source>
</evidence>
<dbReference type="EMBL" id="MRZV01000052">
    <property type="protein sequence ID" value="PIK60623.1"/>
    <property type="molecule type" value="Genomic_DNA"/>
</dbReference>
<keyword evidence="3 4" id="KW-0862">Zinc</keyword>
<feature type="region of interest" description="Disordered" evidence="5">
    <location>
        <begin position="159"/>
        <end position="214"/>
    </location>
</feature>
<sequence>MESDEEDRMLPHPHHHHHHHNQQQQQLHHHEQQYMQQQQQQQQQPPMSEQEQQIMMDQSMGKVHVPKTHLICKFYLENKCKKGLDCSLRMKARFPRGWNNASFICKVFAPKDLSEYPCKYYHTGQICYSEEKCRFSHAPLTEELKSLVDMMRKEMMGPKMRDRENDQPPLLPSPEKQPNVPFQRGNSGGKPPHPQKGGSKSNNNNSSNSSNSIPSLFDIRVKPVGEKGQIILEKERKGLLGFDDGPPSFYNAEQEEHMQGNHHGGPSNKRDGPHGHARSPMGSPRQQGQQGPSHHSHGHSEPSSGPSRQQQNKDPPEQSSRPPPLLPTPSSPMHPGPSTAPQNHHNQEDPAPPPSSLLTDPGRGRPRRGQSPACE</sequence>
<dbReference type="Gene3D" id="4.10.1000.10">
    <property type="entry name" value="Zinc finger, CCCH-type"/>
    <property type="match status" value="1"/>
</dbReference>
<dbReference type="InterPro" id="IPR051647">
    <property type="entry name" value="Mediator_comp_sub12"/>
</dbReference>
<dbReference type="PANTHER" id="PTHR46007">
    <property type="entry name" value="MEDIATOR OF RNA POLYMERASE II TRANSCRIPTION SUBUNIT 12"/>
    <property type="match status" value="1"/>
</dbReference>
<name>A0A2G8LK45_STIJA</name>
<evidence type="ECO:0000313" key="8">
    <source>
        <dbReference type="Proteomes" id="UP000230750"/>
    </source>
</evidence>
<feature type="compositionally biased region" description="Low complexity" evidence="5">
    <location>
        <begin position="201"/>
        <end position="212"/>
    </location>
</feature>
<keyword evidence="2 4" id="KW-0863">Zinc-finger</keyword>
<dbReference type="AlphaFoldDB" id="A0A2G8LK45"/>